<reference evidence="1 2" key="1">
    <citation type="journal article" date="2019" name="Sci. Rep.">
        <title>Orb-weaving spider Araneus ventricosus genome elucidates the spidroin gene catalogue.</title>
        <authorList>
            <person name="Kono N."/>
            <person name="Nakamura H."/>
            <person name="Ohtoshi R."/>
            <person name="Moran D.A.P."/>
            <person name="Shinohara A."/>
            <person name="Yoshida Y."/>
            <person name="Fujiwara M."/>
            <person name="Mori M."/>
            <person name="Tomita M."/>
            <person name="Arakawa K."/>
        </authorList>
    </citation>
    <scope>NUCLEOTIDE SEQUENCE [LARGE SCALE GENOMIC DNA]</scope>
</reference>
<sequence>MDALHPDREDFDICSACRKKSASLSYSQQNTGNEARVILKALSGSQCRKISSFGYLQHRTPSKSRVIPVKTLCLVESGVEEICLFQVPLNITTPDQINTCHTVKTTVCSIVVEEMCLFQLPLNIRTTGNEARVIP</sequence>
<accession>A0A4Y2UQU1</accession>
<name>A0A4Y2UQU1_ARAVE</name>
<evidence type="ECO:0000313" key="1">
    <source>
        <dbReference type="EMBL" id="GBO15419.1"/>
    </source>
</evidence>
<dbReference type="EMBL" id="BGPR01039462">
    <property type="protein sequence ID" value="GBO15419.1"/>
    <property type="molecule type" value="Genomic_DNA"/>
</dbReference>
<proteinExistence type="predicted"/>
<dbReference type="Proteomes" id="UP000499080">
    <property type="component" value="Unassembled WGS sequence"/>
</dbReference>
<organism evidence="1 2">
    <name type="scientific">Araneus ventricosus</name>
    <name type="common">Orbweaver spider</name>
    <name type="synonym">Epeira ventricosa</name>
    <dbReference type="NCBI Taxonomy" id="182803"/>
    <lineage>
        <taxon>Eukaryota</taxon>
        <taxon>Metazoa</taxon>
        <taxon>Ecdysozoa</taxon>
        <taxon>Arthropoda</taxon>
        <taxon>Chelicerata</taxon>
        <taxon>Arachnida</taxon>
        <taxon>Araneae</taxon>
        <taxon>Araneomorphae</taxon>
        <taxon>Entelegynae</taxon>
        <taxon>Araneoidea</taxon>
        <taxon>Araneidae</taxon>
        <taxon>Araneus</taxon>
    </lineage>
</organism>
<keyword evidence="2" id="KW-1185">Reference proteome</keyword>
<evidence type="ECO:0000313" key="2">
    <source>
        <dbReference type="Proteomes" id="UP000499080"/>
    </source>
</evidence>
<gene>
    <name evidence="1" type="ORF">AVEN_153517_1</name>
</gene>
<comment type="caution">
    <text evidence="1">The sequence shown here is derived from an EMBL/GenBank/DDBJ whole genome shotgun (WGS) entry which is preliminary data.</text>
</comment>
<protein>
    <submittedName>
        <fullName evidence="1">Uncharacterized protein</fullName>
    </submittedName>
</protein>
<dbReference type="AlphaFoldDB" id="A0A4Y2UQU1"/>